<dbReference type="SUPFAM" id="SSF54211">
    <property type="entry name" value="Ribosomal protein S5 domain 2-like"/>
    <property type="match status" value="1"/>
</dbReference>
<dbReference type="GO" id="GO:0006508">
    <property type="term" value="P:proteolysis"/>
    <property type="evidence" value="ECO:0007669"/>
    <property type="project" value="InterPro"/>
</dbReference>
<dbReference type="InterPro" id="IPR027065">
    <property type="entry name" value="Lon_Prtase"/>
</dbReference>
<dbReference type="GO" id="GO:0030163">
    <property type="term" value="P:protein catabolic process"/>
    <property type="evidence" value="ECO:0007669"/>
    <property type="project" value="InterPro"/>
</dbReference>
<organism evidence="4 5">
    <name type="scientific">Thermoproteota archaeon</name>
    <dbReference type="NCBI Taxonomy" id="2056631"/>
    <lineage>
        <taxon>Archaea</taxon>
        <taxon>Thermoproteota</taxon>
    </lineage>
</organism>
<dbReference type="Pfam" id="PF05362">
    <property type="entry name" value="Lon_C"/>
    <property type="match status" value="1"/>
</dbReference>
<dbReference type="InterPro" id="IPR014721">
    <property type="entry name" value="Ribsml_uS5_D2-typ_fold_subgr"/>
</dbReference>
<evidence type="ECO:0000313" key="4">
    <source>
        <dbReference type="EMBL" id="RLE48509.1"/>
    </source>
</evidence>
<dbReference type="EMBL" id="QMQV01000071">
    <property type="protein sequence ID" value="RLE48509.1"/>
    <property type="molecule type" value="Genomic_DNA"/>
</dbReference>
<evidence type="ECO:0000256" key="2">
    <source>
        <dbReference type="SAM" id="Phobius"/>
    </source>
</evidence>
<dbReference type="AlphaFoldDB" id="A0A497EMX9"/>
<comment type="caution">
    <text evidence="4">The sequence shown here is derived from an EMBL/GenBank/DDBJ whole genome shotgun (WGS) entry which is preliminary data.</text>
</comment>
<feature type="domain" description="Lon proteolytic" evidence="3">
    <location>
        <begin position="32"/>
        <end position="236"/>
    </location>
</feature>
<evidence type="ECO:0000259" key="3">
    <source>
        <dbReference type="PROSITE" id="PS51786"/>
    </source>
</evidence>
<accession>A0A497EMX9</accession>
<dbReference type="GO" id="GO:0016020">
    <property type="term" value="C:membrane"/>
    <property type="evidence" value="ECO:0007669"/>
    <property type="project" value="UniProtKB-SubCell"/>
</dbReference>
<comment type="subcellular location">
    <subcellularLocation>
        <location evidence="1">Membrane</location>
        <topology evidence="1">Multi-pass membrane protein</topology>
    </subcellularLocation>
</comment>
<dbReference type="InterPro" id="IPR020568">
    <property type="entry name" value="Ribosomal_Su5_D2-typ_SF"/>
</dbReference>
<reference evidence="4 5" key="1">
    <citation type="submission" date="2018-06" db="EMBL/GenBank/DDBJ databases">
        <title>Extensive metabolic versatility and redundancy in microbially diverse, dynamic hydrothermal sediments.</title>
        <authorList>
            <person name="Dombrowski N."/>
            <person name="Teske A."/>
            <person name="Baker B.J."/>
        </authorList>
    </citation>
    <scope>NUCLEOTIDE SEQUENCE [LARGE SCALE GENOMIC DNA]</scope>
    <source>
        <strain evidence="4">B66_G16</strain>
    </source>
</reference>
<evidence type="ECO:0000256" key="1">
    <source>
        <dbReference type="ARBA" id="ARBA00004141"/>
    </source>
</evidence>
<dbReference type="PROSITE" id="PS51786">
    <property type="entry name" value="LON_PROTEOLYTIC"/>
    <property type="match status" value="1"/>
</dbReference>
<name>A0A497EMX9_9CREN</name>
<keyword evidence="2" id="KW-1133">Transmembrane helix</keyword>
<dbReference type="PANTHER" id="PTHR10046">
    <property type="entry name" value="ATP DEPENDENT LON PROTEASE FAMILY MEMBER"/>
    <property type="match status" value="1"/>
</dbReference>
<gene>
    <name evidence="4" type="ORF">DRJ31_07100</name>
</gene>
<dbReference type="Proteomes" id="UP000278475">
    <property type="component" value="Unassembled WGS sequence"/>
</dbReference>
<feature type="transmembrane region" description="Helical" evidence="2">
    <location>
        <begin position="617"/>
        <end position="638"/>
    </location>
</feature>
<dbReference type="GO" id="GO:0005524">
    <property type="term" value="F:ATP binding"/>
    <property type="evidence" value="ECO:0007669"/>
    <property type="project" value="InterPro"/>
</dbReference>
<evidence type="ECO:0000313" key="5">
    <source>
        <dbReference type="Proteomes" id="UP000278475"/>
    </source>
</evidence>
<proteinExistence type="predicted"/>
<dbReference type="Gene3D" id="3.30.230.10">
    <property type="match status" value="1"/>
</dbReference>
<dbReference type="GO" id="GO:0004176">
    <property type="term" value="F:ATP-dependent peptidase activity"/>
    <property type="evidence" value="ECO:0007669"/>
    <property type="project" value="InterPro"/>
</dbReference>
<dbReference type="GO" id="GO:0004252">
    <property type="term" value="F:serine-type endopeptidase activity"/>
    <property type="evidence" value="ECO:0007669"/>
    <property type="project" value="InterPro"/>
</dbReference>
<dbReference type="InterPro" id="IPR008269">
    <property type="entry name" value="Lon_proteolytic"/>
</dbReference>
<keyword evidence="2" id="KW-0812">Transmembrane</keyword>
<protein>
    <recommendedName>
        <fullName evidence="3">Lon proteolytic domain-containing protein</fullName>
    </recommendedName>
</protein>
<sequence>MSQTGRLTYLALLLMILVSSLAMQHALSSQGFERTIVIKAPAVSAADGLRGSLVEISVTAKYPGKGQVYVAVNTLAEVDVQASARMAVLVACKTLGLDPFSYDFYISLTSPTMIVGGPSAGAAMTIAAIACLAGLNVSSNAIMTGMIEPDGAIGPVGGIVAKAEAAAKSGIKLFLIPLGQEITYIEELETIHQGPFVVHKLVKKPVNITEYAWEKWGLKVIEVGDIYEAAQYMLVNDSKPVKLSFEEFKGNLTLPVQATKVFKLGYEEMLRDRDELVGEALKESNMLAGQVKYDVLKLINESDFHAMQASKFYNQSLFYIAASEAFVSAWLAEEALTLAKLTKAKDTASFVKPVLDNVNTTLQLVRQKLSNYEPRTLSDLDCLTICYERLSMASSALEEAVKALSEGDLAKVAYNLAYAKWRVKTAELWSKALGLGSVELPSKDRLMSIANALLREAQSVLSYARALTKESFEQMSLFKSASEDLREAERAYSHGIVYAAISKSILAMAKASTTLNQIFVASEESLSHQLSYSRKLAESLIGSLISEGVIPIIPLSYYEYATYRLENLFDKLLHYRLASGHASALLLASGIAKKASIEEASQSIWAQAIPSKQALPLLMTLTAIMLVTIGFLTGFFIGKAAKSRREYREALSS</sequence>
<dbReference type="PRINTS" id="PR00830">
    <property type="entry name" value="ENDOLAPTASE"/>
</dbReference>
<keyword evidence="2" id="KW-0472">Membrane</keyword>